<evidence type="ECO:0000256" key="1">
    <source>
        <dbReference type="SAM" id="SignalP"/>
    </source>
</evidence>
<sequence length="212" mass="24587">MKYTILFIIVFFLNSLKAFAWKTHDNCDNIWVNEVKWLSNNQVSISLHGPPTDKCIQQGIEIVSDFKFYILNKVPYIFWSERRWINGYNENNISGGRDGKDCSKLYEGAVDYELISTYDPNEFAPPGQQVALEMWLYGNCRYREFLTTNTHNLQQFSNENLFANSESGNLFKLSCDATRSICLQIIPEKVKSLPKYAKGQFDALIRKGQEHL</sequence>
<evidence type="ECO:0000313" key="3">
    <source>
        <dbReference type="Proteomes" id="UP000234323"/>
    </source>
</evidence>
<dbReference type="VEuPathDB" id="FungiDB:RhiirFUN_005618"/>
<feature type="chain" id="PRO_5014125387" evidence="1">
    <location>
        <begin position="21"/>
        <end position="212"/>
    </location>
</feature>
<keyword evidence="1" id="KW-0732">Signal</keyword>
<keyword evidence="3" id="KW-1185">Reference proteome</keyword>
<comment type="caution">
    <text evidence="2">The sequence shown here is derived from an EMBL/GenBank/DDBJ whole genome shotgun (WGS) entry which is preliminary data.</text>
</comment>
<feature type="signal peptide" evidence="1">
    <location>
        <begin position="1"/>
        <end position="20"/>
    </location>
</feature>
<protein>
    <submittedName>
        <fullName evidence="2">Uncharacterized protein</fullName>
    </submittedName>
</protein>
<dbReference type="VEuPathDB" id="FungiDB:RhiirA1_528990"/>
<evidence type="ECO:0000313" key="2">
    <source>
        <dbReference type="EMBL" id="PKY56494.1"/>
    </source>
</evidence>
<dbReference type="EMBL" id="LLXI01002201">
    <property type="protein sequence ID" value="PKY56494.1"/>
    <property type="molecule type" value="Genomic_DNA"/>
</dbReference>
<proteinExistence type="predicted"/>
<dbReference type="AlphaFoldDB" id="A0A2I1HC83"/>
<name>A0A2I1HC83_9GLOM</name>
<reference evidence="2 3" key="1">
    <citation type="submission" date="2015-10" db="EMBL/GenBank/DDBJ databases">
        <title>Genome analyses suggest a sexual origin of heterokaryosis in a supposedly ancient asexual fungus.</title>
        <authorList>
            <person name="Ropars J."/>
            <person name="Sedzielewska K."/>
            <person name="Noel J."/>
            <person name="Charron P."/>
            <person name="Farinelli L."/>
            <person name="Marton T."/>
            <person name="Kruger M."/>
            <person name="Pelin A."/>
            <person name="Brachmann A."/>
            <person name="Corradi N."/>
        </authorList>
    </citation>
    <scope>NUCLEOTIDE SEQUENCE [LARGE SCALE GENOMIC DNA]</scope>
    <source>
        <strain evidence="2 3">A4</strain>
    </source>
</reference>
<accession>A0A2I1HC83</accession>
<dbReference type="Proteomes" id="UP000234323">
    <property type="component" value="Unassembled WGS sequence"/>
</dbReference>
<organism evidence="2 3">
    <name type="scientific">Rhizophagus irregularis</name>
    <dbReference type="NCBI Taxonomy" id="588596"/>
    <lineage>
        <taxon>Eukaryota</taxon>
        <taxon>Fungi</taxon>
        <taxon>Fungi incertae sedis</taxon>
        <taxon>Mucoromycota</taxon>
        <taxon>Glomeromycotina</taxon>
        <taxon>Glomeromycetes</taxon>
        <taxon>Glomerales</taxon>
        <taxon>Glomeraceae</taxon>
        <taxon>Rhizophagus</taxon>
    </lineage>
</organism>
<gene>
    <name evidence="2" type="ORF">RhiirA4_428287</name>
</gene>
<dbReference type="VEuPathDB" id="FungiDB:FUN_005897"/>